<accession>A0ABV5PIH0</accession>
<dbReference type="InterPro" id="IPR000073">
    <property type="entry name" value="AB_hydrolase_1"/>
</dbReference>
<name>A0ABV5PIH0_STRCM</name>
<dbReference type="Gene3D" id="3.40.50.1820">
    <property type="entry name" value="alpha/beta hydrolase"/>
    <property type="match status" value="1"/>
</dbReference>
<dbReference type="PANTHER" id="PTHR43194:SF5">
    <property type="entry name" value="PIMELOYL-[ACYL-CARRIER PROTEIN] METHYL ESTER ESTERASE"/>
    <property type="match status" value="1"/>
</dbReference>
<evidence type="ECO:0000313" key="4">
    <source>
        <dbReference type="Proteomes" id="UP001589718"/>
    </source>
</evidence>
<evidence type="ECO:0000313" key="3">
    <source>
        <dbReference type="EMBL" id="MFB9523007.1"/>
    </source>
</evidence>
<dbReference type="SUPFAM" id="SSF53474">
    <property type="entry name" value="alpha/beta-Hydrolases"/>
    <property type="match status" value="1"/>
</dbReference>
<keyword evidence="4" id="KW-1185">Reference proteome</keyword>
<evidence type="ECO:0000259" key="2">
    <source>
        <dbReference type="Pfam" id="PF12697"/>
    </source>
</evidence>
<feature type="region of interest" description="Disordered" evidence="1">
    <location>
        <begin position="1"/>
        <end position="55"/>
    </location>
</feature>
<dbReference type="RefSeq" id="WP_345219681.1">
    <property type="nucleotide sequence ID" value="NZ_BAAAXE010000002.1"/>
</dbReference>
<organism evidence="3 4">
    <name type="scientific">Streptomyces cremeus</name>
    <dbReference type="NCBI Taxonomy" id="66881"/>
    <lineage>
        <taxon>Bacteria</taxon>
        <taxon>Bacillati</taxon>
        <taxon>Actinomycetota</taxon>
        <taxon>Actinomycetes</taxon>
        <taxon>Kitasatosporales</taxon>
        <taxon>Streptomycetaceae</taxon>
        <taxon>Streptomyces</taxon>
    </lineage>
</organism>
<dbReference type="EMBL" id="JBHMCR010000016">
    <property type="protein sequence ID" value="MFB9523007.1"/>
    <property type="molecule type" value="Genomic_DNA"/>
</dbReference>
<evidence type="ECO:0000256" key="1">
    <source>
        <dbReference type="SAM" id="MobiDB-lite"/>
    </source>
</evidence>
<reference evidence="3 4" key="1">
    <citation type="submission" date="2024-09" db="EMBL/GenBank/DDBJ databases">
        <authorList>
            <person name="Sun Q."/>
            <person name="Mori K."/>
        </authorList>
    </citation>
    <scope>NUCLEOTIDE SEQUENCE [LARGE SCALE GENOMIC DNA]</scope>
    <source>
        <strain evidence="3 4">JCM 4362</strain>
    </source>
</reference>
<proteinExistence type="predicted"/>
<gene>
    <name evidence="3" type="ORF">ACFFTU_23970</name>
</gene>
<feature type="domain" description="AB hydrolase-1" evidence="2">
    <location>
        <begin position="64"/>
        <end position="278"/>
    </location>
</feature>
<comment type="caution">
    <text evidence="3">The sequence shown here is derived from an EMBL/GenBank/DDBJ whole genome shotgun (WGS) entry which is preliminary data.</text>
</comment>
<dbReference type="PANTHER" id="PTHR43194">
    <property type="entry name" value="HYDROLASE ALPHA/BETA FOLD FAMILY"/>
    <property type="match status" value="1"/>
</dbReference>
<dbReference type="InterPro" id="IPR050228">
    <property type="entry name" value="Carboxylesterase_BioH"/>
</dbReference>
<dbReference type="GO" id="GO:0016787">
    <property type="term" value="F:hydrolase activity"/>
    <property type="evidence" value="ECO:0007669"/>
    <property type="project" value="UniProtKB-KW"/>
</dbReference>
<keyword evidence="3" id="KW-0378">Hydrolase</keyword>
<dbReference type="Pfam" id="PF12697">
    <property type="entry name" value="Abhydrolase_6"/>
    <property type="match status" value="1"/>
</dbReference>
<dbReference type="Proteomes" id="UP001589718">
    <property type="component" value="Unassembled WGS sequence"/>
</dbReference>
<dbReference type="InterPro" id="IPR029058">
    <property type="entry name" value="AB_hydrolase_fold"/>
</dbReference>
<sequence>MNPAAGAPGDRLPTRTEPPAPPGAARRREHAPAGRPGGPARGPSRTGLFTRRFGPPLGTRSPTVVLVHGLGLSGRYFVPLARRLAANGATVLVPDLPGNGRSRAAVRRAPDIGQLSDALAHWHEEHRAGPAVLVANSVGCQVVAALAARPSPWVRGVVLIGPALEPRVPARHHLGRLLADAPREPLSLLALATADYLTTGPARFLQSFRRAARDADASFEEHLRRVDVPALVVRGVGDTVAHADWARRVARLVRDGRSVDVPGAAHAAHYSAPDAVAALIRTFAEEAEEAERADDL</sequence>
<protein>
    <submittedName>
        <fullName evidence="3">Alpha/beta fold hydrolase</fullName>
    </submittedName>
</protein>